<keyword evidence="4" id="KW-0808">Transferase</keyword>
<dbReference type="PANTHER" id="PTHR43092:SF6">
    <property type="entry name" value="BLR1280 PROTEIN"/>
    <property type="match status" value="1"/>
</dbReference>
<dbReference type="Gene3D" id="3.90.1150.10">
    <property type="entry name" value="Aspartate Aminotransferase, domain 1"/>
    <property type="match status" value="1"/>
</dbReference>
<organism evidence="4 5">
    <name type="scientific">Aurantiacibacter flavus</name>
    <dbReference type="NCBI Taxonomy" id="3145232"/>
    <lineage>
        <taxon>Bacteria</taxon>
        <taxon>Pseudomonadati</taxon>
        <taxon>Pseudomonadota</taxon>
        <taxon>Alphaproteobacteria</taxon>
        <taxon>Sphingomonadales</taxon>
        <taxon>Erythrobacteraceae</taxon>
        <taxon>Aurantiacibacter</taxon>
    </lineage>
</organism>
<feature type="chain" id="PRO_5047378525" evidence="2">
    <location>
        <begin position="29"/>
        <end position="423"/>
    </location>
</feature>
<feature type="domain" description="Aminotransferase class V" evidence="3">
    <location>
        <begin position="69"/>
        <end position="409"/>
    </location>
</feature>
<evidence type="ECO:0000256" key="1">
    <source>
        <dbReference type="ARBA" id="ARBA00022898"/>
    </source>
</evidence>
<keyword evidence="2" id="KW-0732">Signal</keyword>
<dbReference type="PANTHER" id="PTHR43092">
    <property type="entry name" value="L-CYSTEINE DESULFHYDRASE"/>
    <property type="match status" value="1"/>
</dbReference>
<sequence>MAVTRRNMMARLAAGASALAARPLPAFAASAPIASGDYWAEVAAQYDVTREVIQLENGNWGMMARPVLETYRELVARVNRETSFYARRTMVRDLGAVRERLAAYLGVGTDEIVLTRNATEALTALIGQYNRLGAGDALLCADLDYDSMMASMASAASRRGARLLKITLPEPASYDNILAAYAAAFAANPALKLVLLTHISHRTGLMLPVREIVAMARARGIDTIVDAAHSLGQADFRLADLDADFVGINLHKWIGAPLGVGAAYIRRERLSAIDPDPAEDAGAEGIWARVHTGTLDYATQLSVPAALDFSERIGSSRRAARLLELRARWVEPVRELAGVEVLTPDDPRCHAGITSFRLAGKASVDDNRALSGCLLDEFGIFTVLRTGLASGACVRVTPALFNSFDDLDALATAVAQIAGEWGD</sequence>
<keyword evidence="5" id="KW-1185">Reference proteome</keyword>
<dbReference type="InterPro" id="IPR006311">
    <property type="entry name" value="TAT_signal"/>
</dbReference>
<gene>
    <name evidence="4" type="ORF">ABDJ38_00225</name>
</gene>
<dbReference type="EMBL" id="JBDLBR010000001">
    <property type="protein sequence ID" value="MEN7535598.1"/>
    <property type="molecule type" value="Genomic_DNA"/>
</dbReference>
<dbReference type="PROSITE" id="PS51318">
    <property type="entry name" value="TAT"/>
    <property type="match status" value="1"/>
</dbReference>
<dbReference type="InterPro" id="IPR015422">
    <property type="entry name" value="PyrdxlP-dep_Trfase_small"/>
</dbReference>
<dbReference type="Gene3D" id="3.40.640.10">
    <property type="entry name" value="Type I PLP-dependent aspartate aminotransferase-like (Major domain)"/>
    <property type="match status" value="1"/>
</dbReference>
<evidence type="ECO:0000313" key="4">
    <source>
        <dbReference type="EMBL" id="MEN7535598.1"/>
    </source>
</evidence>
<dbReference type="InterPro" id="IPR015424">
    <property type="entry name" value="PyrdxlP-dep_Trfase"/>
</dbReference>
<evidence type="ECO:0000259" key="3">
    <source>
        <dbReference type="Pfam" id="PF00266"/>
    </source>
</evidence>
<dbReference type="SUPFAM" id="SSF53383">
    <property type="entry name" value="PLP-dependent transferases"/>
    <property type="match status" value="1"/>
</dbReference>
<proteinExistence type="predicted"/>
<protein>
    <submittedName>
        <fullName evidence="4">Aminotransferase class V-fold PLP-dependent enzyme</fullName>
    </submittedName>
</protein>
<dbReference type="Proteomes" id="UP001484535">
    <property type="component" value="Unassembled WGS sequence"/>
</dbReference>
<evidence type="ECO:0000256" key="2">
    <source>
        <dbReference type="SAM" id="SignalP"/>
    </source>
</evidence>
<reference evidence="4 5" key="1">
    <citation type="submission" date="2024-05" db="EMBL/GenBank/DDBJ databases">
        <authorList>
            <person name="Park S."/>
        </authorList>
    </citation>
    <scope>NUCLEOTIDE SEQUENCE [LARGE SCALE GENOMIC DNA]</scope>
    <source>
        <strain evidence="4 5">DGU5</strain>
    </source>
</reference>
<keyword evidence="4" id="KW-0032">Aminotransferase</keyword>
<evidence type="ECO:0000313" key="5">
    <source>
        <dbReference type="Proteomes" id="UP001484535"/>
    </source>
</evidence>
<feature type="signal peptide" evidence="2">
    <location>
        <begin position="1"/>
        <end position="28"/>
    </location>
</feature>
<dbReference type="Pfam" id="PF00266">
    <property type="entry name" value="Aminotran_5"/>
    <property type="match status" value="1"/>
</dbReference>
<comment type="caution">
    <text evidence="4">The sequence shown here is derived from an EMBL/GenBank/DDBJ whole genome shotgun (WGS) entry which is preliminary data.</text>
</comment>
<accession>A0ABV0CRU1</accession>
<dbReference type="InterPro" id="IPR015421">
    <property type="entry name" value="PyrdxlP-dep_Trfase_major"/>
</dbReference>
<dbReference type="GO" id="GO:0008483">
    <property type="term" value="F:transaminase activity"/>
    <property type="evidence" value="ECO:0007669"/>
    <property type="project" value="UniProtKB-KW"/>
</dbReference>
<name>A0ABV0CRU1_9SPHN</name>
<dbReference type="InterPro" id="IPR000192">
    <property type="entry name" value="Aminotrans_V_dom"/>
</dbReference>
<keyword evidence="1" id="KW-0663">Pyridoxal phosphate</keyword>